<evidence type="ECO:0000313" key="2">
    <source>
        <dbReference type="Proteomes" id="UP000886653"/>
    </source>
</evidence>
<dbReference type="AlphaFoldDB" id="A0A9P6TFP6"/>
<organism evidence="1 2">
    <name type="scientific">Cronartium quercuum f. sp. fusiforme G11</name>
    <dbReference type="NCBI Taxonomy" id="708437"/>
    <lineage>
        <taxon>Eukaryota</taxon>
        <taxon>Fungi</taxon>
        <taxon>Dikarya</taxon>
        <taxon>Basidiomycota</taxon>
        <taxon>Pucciniomycotina</taxon>
        <taxon>Pucciniomycetes</taxon>
        <taxon>Pucciniales</taxon>
        <taxon>Coleosporiaceae</taxon>
        <taxon>Cronartium</taxon>
    </lineage>
</organism>
<comment type="caution">
    <text evidence="1">The sequence shown here is derived from an EMBL/GenBank/DDBJ whole genome shotgun (WGS) entry which is preliminary data.</text>
</comment>
<dbReference type="PANTHER" id="PTHR33096">
    <property type="entry name" value="CXC2 DOMAIN-CONTAINING PROTEIN"/>
    <property type="match status" value="1"/>
</dbReference>
<accession>A0A9P6TFP6</accession>
<gene>
    <name evidence="1" type="ORF">CROQUDRAFT_87341</name>
</gene>
<evidence type="ECO:0000313" key="1">
    <source>
        <dbReference type="EMBL" id="KAG0150891.1"/>
    </source>
</evidence>
<name>A0A9P6TFP6_9BASI</name>
<dbReference type="PANTHER" id="PTHR33096:SF1">
    <property type="entry name" value="CXC1-LIKE CYSTEINE CLUSTER ASSOCIATED WITH KDZ TRANSPOSASES DOMAIN-CONTAINING PROTEIN"/>
    <property type="match status" value="1"/>
</dbReference>
<sequence>MHTLIAIYILPGVHKQSDIFNIIIALDGNFQHQHQAHSSKDNLTENQYLKSFLKPAQISKHQLACNLTDAQAQNVKLQAIVPVE</sequence>
<dbReference type="EMBL" id="MU167216">
    <property type="protein sequence ID" value="KAG0150891.1"/>
    <property type="molecule type" value="Genomic_DNA"/>
</dbReference>
<keyword evidence="2" id="KW-1185">Reference proteome</keyword>
<reference evidence="1" key="1">
    <citation type="submission" date="2013-11" db="EMBL/GenBank/DDBJ databases">
        <title>Genome sequence of the fusiform rust pathogen reveals effectors for host alternation and coevolution with pine.</title>
        <authorList>
            <consortium name="DOE Joint Genome Institute"/>
            <person name="Smith K."/>
            <person name="Pendleton A."/>
            <person name="Kubisiak T."/>
            <person name="Anderson C."/>
            <person name="Salamov A."/>
            <person name="Aerts A."/>
            <person name="Riley R."/>
            <person name="Clum A."/>
            <person name="Lindquist E."/>
            <person name="Ence D."/>
            <person name="Campbell M."/>
            <person name="Kronenberg Z."/>
            <person name="Feau N."/>
            <person name="Dhillon B."/>
            <person name="Hamelin R."/>
            <person name="Burleigh J."/>
            <person name="Smith J."/>
            <person name="Yandell M."/>
            <person name="Nelson C."/>
            <person name="Grigoriev I."/>
            <person name="Davis J."/>
        </authorList>
    </citation>
    <scope>NUCLEOTIDE SEQUENCE</scope>
    <source>
        <strain evidence="1">G11</strain>
    </source>
</reference>
<proteinExistence type="predicted"/>
<dbReference type="Proteomes" id="UP000886653">
    <property type="component" value="Unassembled WGS sequence"/>
</dbReference>
<protein>
    <submittedName>
        <fullName evidence="1">Uncharacterized protein</fullName>
    </submittedName>
</protein>